<dbReference type="Pfam" id="PF03471">
    <property type="entry name" value="CorC_HlyC"/>
    <property type="match status" value="1"/>
</dbReference>
<keyword evidence="3" id="KW-0677">Repeat</keyword>
<dbReference type="SUPFAM" id="SSF56176">
    <property type="entry name" value="FAD-binding/transporter-associated domain-like"/>
    <property type="match status" value="1"/>
</dbReference>
<keyword evidence="4" id="KW-0460">Magnesium</keyword>
<dbReference type="Gene3D" id="3.10.580.10">
    <property type="entry name" value="CBS-domain"/>
    <property type="match status" value="1"/>
</dbReference>
<keyword evidence="6" id="KW-0170">Cobalt</keyword>
<evidence type="ECO:0000256" key="8">
    <source>
        <dbReference type="ARBA" id="ARBA00040729"/>
    </source>
</evidence>
<protein>
    <recommendedName>
        <fullName evidence="8">Magnesium and cobalt efflux protein CorC</fullName>
    </recommendedName>
</protein>
<keyword evidence="12" id="KW-1185">Reference proteome</keyword>
<dbReference type="EMBL" id="JACBYR010000001">
    <property type="protein sequence ID" value="NYE82674.1"/>
    <property type="molecule type" value="Genomic_DNA"/>
</dbReference>
<gene>
    <name evidence="11" type="ORF">FHW18_001945</name>
</gene>
<reference evidence="11 12" key="1">
    <citation type="submission" date="2020-07" db="EMBL/GenBank/DDBJ databases">
        <title>Genomic Encyclopedia of Type Strains, Phase IV (KMG-V): Genome sequencing to study the core and pangenomes of soil and plant-associated prokaryotes.</title>
        <authorList>
            <person name="Whitman W."/>
        </authorList>
    </citation>
    <scope>NUCLEOTIDE SEQUENCE [LARGE SCALE GENOMIC DNA]</scope>
    <source>
        <strain evidence="11 12">SAS40</strain>
    </source>
</reference>
<evidence type="ECO:0000256" key="6">
    <source>
        <dbReference type="ARBA" id="ARBA00023285"/>
    </source>
</evidence>
<dbReference type="InterPro" id="IPR016169">
    <property type="entry name" value="FAD-bd_PCMH_sub2"/>
</dbReference>
<evidence type="ECO:0000313" key="12">
    <source>
        <dbReference type="Proteomes" id="UP000542125"/>
    </source>
</evidence>
<dbReference type="PROSITE" id="PS51371">
    <property type="entry name" value="CBS"/>
    <property type="match status" value="2"/>
</dbReference>
<evidence type="ECO:0000256" key="1">
    <source>
        <dbReference type="ARBA" id="ARBA00006337"/>
    </source>
</evidence>
<sequence length="297" mass="33449">MSDSSPSPAYASRAPKHPPKTFFERLSALIHREPEDREDLKAVLEAAYGRDLLDAEALSMIEGVLAVSELAAGDIMIPRSRMDMLEVSEPIEALLPGVIETAHSRFPVYEESRDNVIGILLAKDLLRCVVDRHLELRTLLRPAVFIPESKKLNVLLREFRSNRNHIAIVVDEHGGTAGLITIEDVLEQIVGEIEDEYDDIDVEQSILPDGKNRWRVMATTSIRRFNETFGSSLDDDEYDTVGGWMAGNLGRIPRRGDHIERDNLKLDVIRADARRALWLRVARLPNDGSEPTPIDER</sequence>
<evidence type="ECO:0000259" key="10">
    <source>
        <dbReference type="PROSITE" id="PS51371"/>
    </source>
</evidence>
<dbReference type="GO" id="GO:0005886">
    <property type="term" value="C:plasma membrane"/>
    <property type="evidence" value="ECO:0007669"/>
    <property type="project" value="TreeGrafter"/>
</dbReference>
<comment type="function">
    <text evidence="7">Plays a role in the transport of magnesium and cobalt ions.</text>
</comment>
<keyword evidence="2" id="KW-0813">Transport</keyword>
<evidence type="ECO:0000256" key="9">
    <source>
        <dbReference type="PROSITE-ProRule" id="PRU00703"/>
    </source>
</evidence>
<comment type="caution">
    <text evidence="11">The sequence shown here is derived from an EMBL/GenBank/DDBJ whole genome shotgun (WGS) entry which is preliminary data.</text>
</comment>
<dbReference type="GO" id="GO:0050660">
    <property type="term" value="F:flavin adenine dinucleotide binding"/>
    <property type="evidence" value="ECO:0007669"/>
    <property type="project" value="InterPro"/>
</dbReference>
<evidence type="ECO:0000256" key="5">
    <source>
        <dbReference type="ARBA" id="ARBA00023122"/>
    </source>
</evidence>
<dbReference type="CDD" id="cd04590">
    <property type="entry name" value="CBS_pair_CorC_HlyC_assoc"/>
    <property type="match status" value="1"/>
</dbReference>
<evidence type="ECO:0000256" key="3">
    <source>
        <dbReference type="ARBA" id="ARBA00022737"/>
    </source>
</evidence>
<dbReference type="SUPFAM" id="SSF54631">
    <property type="entry name" value="CBS-domain pair"/>
    <property type="match status" value="1"/>
</dbReference>
<dbReference type="InterPro" id="IPR046342">
    <property type="entry name" value="CBS_dom_sf"/>
</dbReference>
<dbReference type="RefSeq" id="WP_179585756.1">
    <property type="nucleotide sequence ID" value="NZ_JACBYR010000001.1"/>
</dbReference>
<dbReference type="Gene3D" id="3.30.465.10">
    <property type="match status" value="1"/>
</dbReference>
<feature type="domain" description="CBS" evidence="10">
    <location>
        <begin position="76"/>
        <end position="136"/>
    </location>
</feature>
<proteinExistence type="inferred from homology"/>
<evidence type="ECO:0000256" key="4">
    <source>
        <dbReference type="ARBA" id="ARBA00022842"/>
    </source>
</evidence>
<dbReference type="AlphaFoldDB" id="A0A7Y9ITJ4"/>
<keyword evidence="5 9" id="KW-0129">CBS domain</keyword>
<dbReference type="PANTHER" id="PTHR22777">
    <property type="entry name" value="HEMOLYSIN-RELATED"/>
    <property type="match status" value="1"/>
</dbReference>
<feature type="domain" description="CBS" evidence="10">
    <location>
        <begin position="139"/>
        <end position="196"/>
    </location>
</feature>
<dbReference type="Proteomes" id="UP000542125">
    <property type="component" value="Unassembled WGS sequence"/>
</dbReference>
<dbReference type="Pfam" id="PF00571">
    <property type="entry name" value="CBS"/>
    <property type="match status" value="2"/>
</dbReference>
<dbReference type="PANTHER" id="PTHR22777:SF27">
    <property type="entry name" value="MAGNESIUM AND COBALT EFFLUX PROTEIN CORC"/>
    <property type="match status" value="1"/>
</dbReference>
<dbReference type="InterPro" id="IPR000644">
    <property type="entry name" value="CBS_dom"/>
</dbReference>
<organism evidence="11 12">
    <name type="scientific">Pigmentiphaga litoralis</name>
    <dbReference type="NCBI Taxonomy" id="516702"/>
    <lineage>
        <taxon>Bacteria</taxon>
        <taxon>Pseudomonadati</taxon>
        <taxon>Pseudomonadota</taxon>
        <taxon>Betaproteobacteria</taxon>
        <taxon>Burkholderiales</taxon>
        <taxon>Alcaligenaceae</taxon>
        <taxon>Pigmentiphaga</taxon>
    </lineage>
</organism>
<dbReference type="SMART" id="SM01091">
    <property type="entry name" value="CorC_HlyC"/>
    <property type="match status" value="1"/>
</dbReference>
<dbReference type="InterPro" id="IPR054115">
    <property type="entry name" value="CorC_N"/>
</dbReference>
<evidence type="ECO:0000313" key="11">
    <source>
        <dbReference type="EMBL" id="NYE82674.1"/>
    </source>
</evidence>
<comment type="similarity">
    <text evidence="1">Belongs to the UPF0053 family.</text>
</comment>
<accession>A0A7Y9ITJ4</accession>
<dbReference type="InterPro" id="IPR005170">
    <property type="entry name" value="Transptr-assoc_dom"/>
</dbReference>
<dbReference type="FunFam" id="3.10.580.10:FF:000002">
    <property type="entry name" value="Magnesium/cobalt efflux protein CorC"/>
    <property type="match status" value="1"/>
</dbReference>
<evidence type="ECO:0000256" key="2">
    <source>
        <dbReference type="ARBA" id="ARBA00022448"/>
    </source>
</evidence>
<name>A0A7Y9ITJ4_9BURK</name>
<dbReference type="InterPro" id="IPR036318">
    <property type="entry name" value="FAD-bd_PCMH-like_sf"/>
</dbReference>
<evidence type="ECO:0000256" key="7">
    <source>
        <dbReference type="ARBA" id="ARBA00037273"/>
    </source>
</evidence>
<dbReference type="Pfam" id="PF21917">
    <property type="entry name" value="NMB0537_N"/>
    <property type="match status" value="1"/>
</dbReference>
<dbReference type="InterPro" id="IPR044751">
    <property type="entry name" value="Ion_transp-like_CBS"/>
</dbReference>